<dbReference type="PANTHER" id="PTHR15362">
    <property type="entry name" value="PHOSPHATIDYLINOSITOL SYNTHASE"/>
    <property type="match status" value="1"/>
</dbReference>
<sequence length="234" mass="27273">MMKYLDPNLGKPLPEKNYAEDCDFTATNIWNAIDIFCLAHALGWFGKALILRDYWFCWILSIAFEFAEYSLQHQLANFAECWWDHWILDVLICNWLGTYLVLMLLAVFLAAELNPFYLKTLLWMEPDHPFVIARLAGVFLCALPAVRELYQYVSDPRKAVRMGQHVWLLLATIGTELLAITKWSRGQFSEPLPLKVRWAWTLGGALLVLYPIVQFGIPSARRYLRRESRKLKKT</sequence>
<dbReference type="EMBL" id="SGPM01000022">
    <property type="protein sequence ID" value="THH32409.1"/>
    <property type="molecule type" value="Genomic_DNA"/>
</dbReference>
<keyword evidence="6" id="KW-0256">Endoplasmic reticulum</keyword>
<organism evidence="14 15">
    <name type="scientific">Antrodiella citrinella</name>
    <dbReference type="NCBI Taxonomy" id="2447956"/>
    <lineage>
        <taxon>Eukaryota</taxon>
        <taxon>Fungi</taxon>
        <taxon>Dikarya</taxon>
        <taxon>Basidiomycota</taxon>
        <taxon>Agaricomycotina</taxon>
        <taxon>Agaricomycetes</taxon>
        <taxon>Polyporales</taxon>
        <taxon>Steccherinaceae</taxon>
        <taxon>Antrodiella</taxon>
    </lineage>
</organism>
<keyword evidence="7 13" id="KW-1133">Transmembrane helix</keyword>
<keyword evidence="10" id="KW-0594">Phospholipid biosynthesis</keyword>
<evidence type="ECO:0000256" key="5">
    <source>
        <dbReference type="ARBA" id="ARBA00022692"/>
    </source>
</evidence>
<evidence type="ECO:0000256" key="4">
    <source>
        <dbReference type="ARBA" id="ARBA00022679"/>
    </source>
</evidence>
<dbReference type="InterPro" id="IPR004277">
    <property type="entry name" value="PSS"/>
</dbReference>
<feature type="transmembrane region" description="Helical" evidence="13">
    <location>
        <begin position="200"/>
        <end position="220"/>
    </location>
</feature>
<dbReference type="OrthoDB" id="10265393at2759"/>
<dbReference type="GO" id="GO:0106245">
    <property type="term" value="F:L-serine-phosphatidylethanolamine phosphatidyltransferase activity"/>
    <property type="evidence" value="ECO:0007669"/>
    <property type="project" value="InterPro"/>
</dbReference>
<comment type="pathway">
    <text evidence="12">Phospholipid metabolism.</text>
</comment>
<reference evidence="14 15" key="1">
    <citation type="submission" date="2019-02" db="EMBL/GenBank/DDBJ databases">
        <title>Genome sequencing of the rare red list fungi Antrodiella citrinella (Flaviporus citrinellus).</title>
        <authorList>
            <person name="Buettner E."/>
            <person name="Kellner H."/>
        </authorList>
    </citation>
    <scope>NUCLEOTIDE SEQUENCE [LARGE SCALE GENOMIC DNA]</scope>
    <source>
        <strain evidence="14 15">DSM 108506</strain>
    </source>
</reference>
<feature type="transmembrane region" description="Helical" evidence="13">
    <location>
        <begin position="162"/>
        <end position="180"/>
    </location>
</feature>
<keyword evidence="11" id="KW-1208">Phospholipid metabolism</keyword>
<dbReference type="GO" id="GO:0005789">
    <property type="term" value="C:endoplasmic reticulum membrane"/>
    <property type="evidence" value="ECO:0007669"/>
    <property type="project" value="UniProtKB-SubCell"/>
</dbReference>
<evidence type="ECO:0000313" key="14">
    <source>
        <dbReference type="EMBL" id="THH32409.1"/>
    </source>
</evidence>
<dbReference type="AlphaFoldDB" id="A0A4S4N0L0"/>
<feature type="transmembrane region" description="Helical" evidence="13">
    <location>
        <begin position="86"/>
        <end position="111"/>
    </location>
</feature>
<feature type="transmembrane region" description="Helical" evidence="13">
    <location>
        <begin position="131"/>
        <end position="150"/>
    </location>
</feature>
<evidence type="ECO:0008006" key="16">
    <source>
        <dbReference type="Google" id="ProtNLM"/>
    </source>
</evidence>
<dbReference type="Proteomes" id="UP000308730">
    <property type="component" value="Unassembled WGS sequence"/>
</dbReference>
<comment type="caution">
    <text evidence="14">The sequence shown here is derived from an EMBL/GenBank/DDBJ whole genome shotgun (WGS) entry which is preliminary data.</text>
</comment>
<protein>
    <recommendedName>
        <fullName evidence="16">Phosphatidylserine synthase</fullName>
    </recommendedName>
</protein>
<name>A0A4S4N0L0_9APHY</name>
<evidence type="ECO:0000256" key="7">
    <source>
        <dbReference type="ARBA" id="ARBA00022989"/>
    </source>
</evidence>
<evidence type="ECO:0000256" key="11">
    <source>
        <dbReference type="ARBA" id="ARBA00023264"/>
    </source>
</evidence>
<dbReference type="PANTHER" id="PTHR15362:SF7">
    <property type="entry name" value="PHOSPHATIDYLSERINE SYNTHASE 2"/>
    <property type="match status" value="1"/>
</dbReference>
<keyword evidence="15" id="KW-1185">Reference proteome</keyword>
<comment type="subcellular location">
    <subcellularLocation>
        <location evidence="1">Endoplasmic reticulum membrane</location>
        <topology evidence="1">Multi-pass membrane protein</topology>
    </subcellularLocation>
</comment>
<evidence type="ECO:0000313" key="15">
    <source>
        <dbReference type="Proteomes" id="UP000308730"/>
    </source>
</evidence>
<evidence type="ECO:0000256" key="1">
    <source>
        <dbReference type="ARBA" id="ARBA00004477"/>
    </source>
</evidence>
<evidence type="ECO:0000256" key="13">
    <source>
        <dbReference type="SAM" id="Phobius"/>
    </source>
</evidence>
<keyword evidence="4" id="KW-0808">Transferase</keyword>
<keyword evidence="8" id="KW-0443">Lipid metabolism</keyword>
<evidence type="ECO:0000256" key="12">
    <source>
        <dbReference type="ARBA" id="ARBA00025707"/>
    </source>
</evidence>
<evidence type="ECO:0000256" key="8">
    <source>
        <dbReference type="ARBA" id="ARBA00023098"/>
    </source>
</evidence>
<evidence type="ECO:0000256" key="10">
    <source>
        <dbReference type="ARBA" id="ARBA00023209"/>
    </source>
</evidence>
<comment type="pathway">
    <text evidence="2">Lipid metabolism.</text>
</comment>
<evidence type="ECO:0000256" key="3">
    <source>
        <dbReference type="ARBA" id="ARBA00022516"/>
    </source>
</evidence>
<evidence type="ECO:0000256" key="2">
    <source>
        <dbReference type="ARBA" id="ARBA00005189"/>
    </source>
</evidence>
<dbReference type="Pfam" id="PF03034">
    <property type="entry name" value="PSS"/>
    <property type="match status" value="1"/>
</dbReference>
<keyword evidence="9 13" id="KW-0472">Membrane</keyword>
<dbReference type="GO" id="GO:0006659">
    <property type="term" value="P:phosphatidylserine biosynthetic process"/>
    <property type="evidence" value="ECO:0007669"/>
    <property type="project" value="InterPro"/>
</dbReference>
<keyword evidence="3" id="KW-0444">Lipid biosynthesis</keyword>
<gene>
    <name evidence="14" type="ORF">EUX98_g1757</name>
</gene>
<accession>A0A4S4N0L0</accession>
<evidence type="ECO:0000256" key="9">
    <source>
        <dbReference type="ARBA" id="ARBA00023136"/>
    </source>
</evidence>
<evidence type="ECO:0000256" key="6">
    <source>
        <dbReference type="ARBA" id="ARBA00022824"/>
    </source>
</evidence>
<keyword evidence="5 13" id="KW-0812">Transmembrane</keyword>
<proteinExistence type="predicted"/>